<protein>
    <submittedName>
        <fullName evidence="1">Uncharacterized protein</fullName>
    </submittedName>
</protein>
<accession>A0A376BZU4</accession>
<dbReference type="Proteomes" id="UP000255515">
    <property type="component" value="Unassembled WGS sequence"/>
</dbReference>
<sequence>MNTLTQNGKAVKAVATSTETNKTKVMATDKKQELQSKKEELSKILNPVNAEQRIKNLEILQKMADKHKFLKEKRDSLNSFMVSRDGMKERLIIMNDNNENFEITNGVIISELLEICSQKLDEMLEESNNQITSFQI</sequence>
<gene>
    <name evidence="1" type="ORF">NCTC11661_00153</name>
    <name evidence="2" type="ORF">NCTC11661_01728</name>
    <name evidence="3" type="ORF">NCTC11661_02254</name>
</gene>
<proteinExistence type="predicted"/>
<evidence type="ECO:0000313" key="2">
    <source>
        <dbReference type="EMBL" id="SUV52589.1"/>
    </source>
</evidence>
<evidence type="ECO:0000313" key="3">
    <source>
        <dbReference type="EMBL" id="SUV53107.1"/>
    </source>
</evidence>
<reference evidence="1 4" key="1">
    <citation type="submission" date="2018-06" db="EMBL/GenBank/DDBJ databases">
        <authorList>
            <consortium name="Pathogen Informatics"/>
            <person name="Doyle S."/>
        </authorList>
    </citation>
    <scope>NUCLEOTIDE SEQUENCE [LARGE SCALE GENOMIC DNA]</scope>
    <source>
        <strain evidence="1 4">NCTC11661</strain>
    </source>
</reference>
<dbReference type="AlphaFoldDB" id="A0A376BZU4"/>
<evidence type="ECO:0000313" key="4">
    <source>
        <dbReference type="Proteomes" id="UP000255515"/>
    </source>
</evidence>
<dbReference type="EMBL" id="UFTJ01000003">
    <property type="protein sequence ID" value="SUV52589.1"/>
    <property type="molecule type" value="Genomic_DNA"/>
</dbReference>
<dbReference type="EMBL" id="UFTJ01000004">
    <property type="protein sequence ID" value="SUV53107.1"/>
    <property type="molecule type" value="Genomic_DNA"/>
</dbReference>
<organism evidence="1 4">
    <name type="scientific">Bergeyella zoohelcum</name>
    <dbReference type="NCBI Taxonomy" id="1015"/>
    <lineage>
        <taxon>Bacteria</taxon>
        <taxon>Pseudomonadati</taxon>
        <taxon>Bacteroidota</taxon>
        <taxon>Flavobacteriia</taxon>
        <taxon>Flavobacteriales</taxon>
        <taxon>Weeksellaceae</taxon>
        <taxon>Bergeyella</taxon>
    </lineage>
</organism>
<dbReference type="EMBL" id="UFTJ01000001">
    <property type="protein sequence ID" value="SSZ46510.1"/>
    <property type="molecule type" value="Genomic_DNA"/>
</dbReference>
<name>A0A376BZU4_9FLAO</name>
<evidence type="ECO:0000313" key="1">
    <source>
        <dbReference type="EMBL" id="SSZ46510.1"/>
    </source>
</evidence>